<dbReference type="AlphaFoldDB" id="A0A099KZE9"/>
<keyword evidence="1" id="KW-0732">Signal</keyword>
<dbReference type="EMBL" id="JQEC01000015">
    <property type="protein sequence ID" value="KGJ95217.1"/>
    <property type="molecule type" value="Genomic_DNA"/>
</dbReference>
<reference evidence="2 3" key="1">
    <citation type="submission" date="2014-08" db="EMBL/GenBank/DDBJ databases">
        <title>Genomic and Phenotypic Diversity of Colwellia psychrerythraea strains from Disparate Marine Basins.</title>
        <authorList>
            <person name="Techtmann S.M."/>
            <person name="Stelling S.C."/>
            <person name="Utturkar S.M."/>
            <person name="Alshibli N."/>
            <person name="Harris A."/>
            <person name="Brown S.D."/>
            <person name="Hazen T.C."/>
        </authorList>
    </citation>
    <scope>NUCLEOTIDE SEQUENCE [LARGE SCALE GENOMIC DNA]</scope>
    <source>
        <strain evidence="2 3">GAB14E</strain>
    </source>
</reference>
<accession>A0A099KZE9</accession>
<evidence type="ECO:0000313" key="3">
    <source>
        <dbReference type="Proteomes" id="UP000029868"/>
    </source>
</evidence>
<organism evidence="2 3">
    <name type="scientific">Colwellia psychrerythraea</name>
    <name type="common">Vibrio psychroerythus</name>
    <dbReference type="NCBI Taxonomy" id="28229"/>
    <lineage>
        <taxon>Bacteria</taxon>
        <taxon>Pseudomonadati</taxon>
        <taxon>Pseudomonadota</taxon>
        <taxon>Gammaproteobacteria</taxon>
        <taxon>Alteromonadales</taxon>
        <taxon>Colwelliaceae</taxon>
        <taxon>Colwellia</taxon>
    </lineage>
</organism>
<protein>
    <recommendedName>
        <fullName evidence="4">Phosphate-selective porin O and P</fullName>
    </recommendedName>
</protein>
<feature type="chain" id="PRO_5001949574" description="Phosphate-selective porin O and P" evidence="1">
    <location>
        <begin position="35"/>
        <end position="422"/>
    </location>
</feature>
<evidence type="ECO:0000256" key="1">
    <source>
        <dbReference type="SAM" id="SignalP"/>
    </source>
</evidence>
<evidence type="ECO:0000313" key="2">
    <source>
        <dbReference type="EMBL" id="KGJ95217.1"/>
    </source>
</evidence>
<gene>
    <name evidence="2" type="ORF">GAB14E_1999</name>
</gene>
<dbReference type="PATRIC" id="fig|28229.3.peg.1607"/>
<evidence type="ECO:0008006" key="4">
    <source>
        <dbReference type="Google" id="ProtNLM"/>
    </source>
</evidence>
<sequence>MSFSIKKSLTKTVKLSVTALAVSASLLLSVPLSANEVASDLEFEASGNIAVEQRYFFKEALDPQQLSHSQTSLSVEPELYWQWNGGDDSVIFTPFYRLDSQDSQRTHGDIRELAYVHASDDWELRVGIRKEFWGVTEFQHLVDVINQTDGVEDFDGEDKLGQQMINLSVVNDWGIVDVFLLPGFRERTYAGEDGRLRGPFVVDEDNVSYESSAGQQHLDLALRWAHSVGDFDLGAYWFHGTNREAYLSPSSLNTSQPSLQQYYSQMDQLGVDVQATLGDWLWKFEGIHRRTTLDDFWATQAGFEYSFIGVFESNVDLGLLMEHSWDSRGEVALGAQGSLMQNDLFVGARLAFNDMQSSEFLMGFGSDLDHNAFSFLIEANRRFGDNLIASFDVRLLQSNDKNDLLYTLSNDDHAQFSLAWYF</sequence>
<comment type="caution">
    <text evidence="2">The sequence shown here is derived from an EMBL/GenBank/DDBJ whole genome shotgun (WGS) entry which is preliminary data.</text>
</comment>
<feature type="signal peptide" evidence="1">
    <location>
        <begin position="1"/>
        <end position="34"/>
    </location>
</feature>
<name>A0A099KZE9_COLPS</name>
<dbReference type="OrthoDB" id="1188513at2"/>
<proteinExistence type="predicted"/>
<dbReference type="RefSeq" id="WP_033081663.1">
    <property type="nucleotide sequence ID" value="NZ_JQEC01000015.1"/>
</dbReference>
<dbReference type="Proteomes" id="UP000029868">
    <property type="component" value="Unassembled WGS sequence"/>
</dbReference>